<evidence type="ECO:0000259" key="4">
    <source>
        <dbReference type="Pfam" id="PF20147"/>
    </source>
</evidence>
<name>A0A9N9DWT5_9GLOM</name>
<accession>A0A9N9DWT5</accession>
<dbReference type="InterPro" id="IPR045379">
    <property type="entry name" value="Crinkler_N"/>
</dbReference>
<dbReference type="OrthoDB" id="2440377at2759"/>
<evidence type="ECO:0000313" key="5">
    <source>
        <dbReference type="EMBL" id="CAG8652057.1"/>
    </source>
</evidence>
<dbReference type="EMBL" id="CAJVPY010005876">
    <property type="protein sequence ID" value="CAG8652057.1"/>
    <property type="molecule type" value="Genomic_DNA"/>
</dbReference>
<evidence type="ECO:0000313" key="6">
    <source>
        <dbReference type="Proteomes" id="UP000789405"/>
    </source>
</evidence>
<proteinExistence type="predicted"/>
<sequence>MAVCLVLGDPVTNTFVIEINPEIRKTKQISHIREIIFNDNVNTFFGIDAKNIKLWKVTISTSERNEKLEIYKYFDEQPTSGHIHIIVQPPTARGLGGTTYQGKEHGVVYEGVDLTLGTICKRESTIDRLLECLLERYIILVRSPQIAGKTMEGRSKSWTFAERFKKLMNMIWDEFINKCGDILTFLIIDEVQKIYKPENVDKPRHGGNVFWDSFKYILQSSSLHIVAFASYGHYGAYTSCGDHTIMNISLCSLQKCNTWGFEDVHFTSKEFNCYFNHFCEENLQMLKKEDLLLLSCYMSEITAFHPSLVFFTMNQIHMRFIKYTFEPLTFTKVFTYLKSHNFNDHFK</sequence>
<protein>
    <submittedName>
        <fullName evidence="5">17499_t:CDS:1</fullName>
    </submittedName>
</protein>
<comment type="caution">
    <text evidence="5">The sequence shown here is derived from an EMBL/GenBank/DDBJ whole genome shotgun (WGS) entry which is preliminary data.</text>
</comment>
<dbReference type="AlphaFoldDB" id="A0A9N9DWT5"/>
<keyword evidence="6" id="KW-1185">Reference proteome</keyword>
<reference evidence="5" key="1">
    <citation type="submission" date="2021-06" db="EMBL/GenBank/DDBJ databases">
        <authorList>
            <person name="Kallberg Y."/>
            <person name="Tangrot J."/>
            <person name="Rosling A."/>
        </authorList>
    </citation>
    <scope>NUCLEOTIDE SEQUENCE</scope>
    <source>
        <strain evidence="5">MA453B</strain>
    </source>
</reference>
<dbReference type="Pfam" id="PF20147">
    <property type="entry name" value="Crinkler"/>
    <property type="match status" value="1"/>
</dbReference>
<dbReference type="GO" id="GO:0005576">
    <property type="term" value="C:extracellular region"/>
    <property type="evidence" value="ECO:0007669"/>
    <property type="project" value="UniProtKB-SubCell"/>
</dbReference>
<comment type="subcellular location">
    <subcellularLocation>
        <location evidence="1">Host cell</location>
    </subcellularLocation>
    <subcellularLocation>
        <location evidence="2">Secreted</location>
    </subcellularLocation>
</comment>
<gene>
    <name evidence="5" type="ORF">DERYTH_LOCUS10236</name>
</gene>
<organism evidence="5 6">
    <name type="scientific">Dentiscutata erythropus</name>
    <dbReference type="NCBI Taxonomy" id="1348616"/>
    <lineage>
        <taxon>Eukaryota</taxon>
        <taxon>Fungi</taxon>
        <taxon>Fungi incertae sedis</taxon>
        <taxon>Mucoromycota</taxon>
        <taxon>Glomeromycotina</taxon>
        <taxon>Glomeromycetes</taxon>
        <taxon>Diversisporales</taxon>
        <taxon>Gigasporaceae</taxon>
        <taxon>Dentiscutata</taxon>
    </lineage>
</organism>
<feature type="domain" description="Crinkler effector protein N-terminal" evidence="4">
    <location>
        <begin position="3"/>
        <end position="88"/>
    </location>
</feature>
<evidence type="ECO:0000256" key="1">
    <source>
        <dbReference type="ARBA" id="ARBA00004340"/>
    </source>
</evidence>
<keyword evidence="3" id="KW-0964">Secreted</keyword>
<feature type="non-terminal residue" evidence="5">
    <location>
        <position position="347"/>
    </location>
</feature>
<evidence type="ECO:0000256" key="3">
    <source>
        <dbReference type="ARBA" id="ARBA00022525"/>
    </source>
</evidence>
<dbReference type="GO" id="GO:0043657">
    <property type="term" value="C:host cell"/>
    <property type="evidence" value="ECO:0007669"/>
    <property type="project" value="UniProtKB-SubCell"/>
</dbReference>
<dbReference type="Proteomes" id="UP000789405">
    <property type="component" value="Unassembled WGS sequence"/>
</dbReference>
<evidence type="ECO:0000256" key="2">
    <source>
        <dbReference type="ARBA" id="ARBA00004613"/>
    </source>
</evidence>